<dbReference type="HOGENOM" id="CLU_2646293_0_0_11"/>
<keyword evidence="2" id="KW-1185">Reference proteome</keyword>
<accession>N6X285</accession>
<evidence type="ECO:0000313" key="2">
    <source>
        <dbReference type="Proteomes" id="UP000013015"/>
    </source>
</evidence>
<proteinExistence type="predicted"/>
<sequence>MFGEGALQEGSEFSDRLLLLHVRSSGLHGGASYPEMIERCFSVPRVLVKSAVVSLFPISGEATLFSVKEILGYLYG</sequence>
<reference evidence="1 2" key="1">
    <citation type="submission" date="2013-03" db="EMBL/GenBank/DDBJ databases">
        <title>Reference genome for the Human Microbiome Project.</title>
        <authorList>
            <person name="Aqrawi P."/>
            <person name="Ayvaz T."/>
            <person name="Bess C."/>
            <person name="Blankenburg K."/>
            <person name="Coyle M."/>
            <person name="Deng J."/>
            <person name="Forbes L."/>
            <person name="Fowler G."/>
            <person name="Francisco L."/>
            <person name="Fu Q."/>
            <person name="Gibbs R."/>
            <person name="Gross S."/>
            <person name="Gubbala S."/>
            <person name="Hale W."/>
            <person name="Hemphill L."/>
            <person name="Highlander S."/>
            <person name="Hirani K."/>
            <person name="Jackson L."/>
            <person name="Jakkamsetti A."/>
            <person name="Javaid M."/>
            <person name="Jayaseelan J.C."/>
            <person name="Jiang H."/>
            <person name="Joshi V."/>
            <person name="Korchina V."/>
            <person name="Kovar C."/>
            <person name="Lara F."/>
            <person name="Lee S."/>
            <person name="Liu Y."/>
            <person name="Mata R."/>
            <person name="Mathew T."/>
            <person name="Munidasa M."/>
            <person name="Muzny D."/>
            <person name="Nazareth L."/>
            <person name="Ngo R."/>
            <person name="Nguyen L."/>
            <person name="Nguyen N."/>
            <person name="Okwuonu G."/>
            <person name="Ongeri F."/>
            <person name="Palculict T."/>
            <person name="Patil S."/>
            <person name="Petrosino J."/>
            <person name="Pham C."/>
            <person name="Pham P."/>
            <person name="Pu L.-L."/>
            <person name="Qin X."/>
            <person name="Qu J."/>
            <person name="Reid J."/>
            <person name="Ross M."/>
            <person name="Ruth R."/>
            <person name="Saada N."/>
            <person name="San Lucas F."/>
            <person name="Santibanez J."/>
            <person name="Shang Y."/>
            <person name="Simmons D."/>
            <person name="Song X.-Z."/>
            <person name="Tang L.-Y."/>
            <person name="Thornton R."/>
            <person name="Warren J."/>
            <person name="Weissenberger G."/>
            <person name="Wilczek-Boney K."/>
            <person name="Worley K."/>
            <person name="Youmans B."/>
            <person name="Zhang J."/>
            <person name="Zhang L."/>
            <person name="Zhao Z."/>
            <person name="Zhou C."/>
            <person name="Zhu D."/>
            <person name="Zhu Y."/>
        </authorList>
    </citation>
    <scope>NUCLEOTIDE SEQUENCE [LARGE SCALE GENOMIC DNA]</scope>
    <source>
        <strain evidence="1 2">F0333</strain>
    </source>
</reference>
<dbReference type="AlphaFoldDB" id="N6X285"/>
<protein>
    <submittedName>
        <fullName evidence="1">Glutamate synthase domain 1</fullName>
    </submittedName>
</protein>
<evidence type="ECO:0000313" key="1">
    <source>
        <dbReference type="EMBL" id="ENO17552.1"/>
    </source>
</evidence>
<organism evidence="1 2">
    <name type="scientific">Schaalia cardiffensis F0333</name>
    <dbReference type="NCBI Taxonomy" id="888050"/>
    <lineage>
        <taxon>Bacteria</taxon>
        <taxon>Bacillati</taxon>
        <taxon>Actinomycetota</taxon>
        <taxon>Actinomycetes</taxon>
        <taxon>Actinomycetales</taxon>
        <taxon>Actinomycetaceae</taxon>
        <taxon>Schaalia</taxon>
    </lineage>
</organism>
<comment type="caution">
    <text evidence="1">The sequence shown here is derived from an EMBL/GenBank/DDBJ whole genome shotgun (WGS) entry which is preliminary data.</text>
</comment>
<name>N6X285_9ACTO</name>
<dbReference type="EMBL" id="AQHZ01000024">
    <property type="protein sequence ID" value="ENO17552.1"/>
    <property type="molecule type" value="Genomic_DNA"/>
</dbReference>
<dbReference type="Proteomes" id="UP000013015">
    <property type="component" value="Unassembled WGS sequence"/>
</dbReference>
<gene>
    <name evidence="1" type="primary">gltB</name>
    <name evidence="1" type="ORF">HMPREF9004_1462</name>
</gene>